<dbReference type="RefSeq" id="WP_146399025.1">
    <property type="nucleotide sequence ID" value="NZ_SJPQ01000002.1"/>
</dbReference>
<feature type="domain" description="DUF6677" evidence="3">
    <location>
        <begin position="24"/>
        <end position="195"/>
    </location>
</feature>
<dbReference type="OrthoDB" id="281398at2"/>
<dbReference type="AlphaFoldDB" id="A0A5C5ZLY6"/>
<protein>
    <recommendedName>
        <fullName evidence="3">DUF6677 domain-containing protein</fullName>
    </recommendedName>
</protein>
<keyword evidence="5" id="KW-1185">Reference proteome</keyword>
<gene>
    <name evidence="4" type="ORF">Mal64_16640</name>
</gene>
<proteinExistence type="predicted"/>
<sequence length="217" mass="23299">MTNSPQPGDGRPYADLELKNRYLAGFLAWLVPGLGHLYQGRTGKGLLYAICILGTFVFGFYVGDGKVAYATPLTVDVGGIKGRVTQLVDRWQFICQSGIGAVAIPGLVERDRMLKNEPPLMGGWFRPPRTAGPGVEISSVDAVGNQVLHPGELAKWTYDLGYYFDLGTVYTVIAGMLNVIVIYDACCGPMVVHHEPKKSKKPGGKKAEGEDPGGAAN</sequence>
<keyword evidence="2" id="KW-0812">Transmembrane</keyword>
<dbReference type="EMBL" id="SJPQ01000002">
    <property type="protein sequence ID" value="TWT88185.1"/>
    <property type="molecule type" value="Genomic_DNA"/>
</dbReference>
<feature type="transmembrane region" description="Helical" evidence="2">
    <location>
        <begin position="45"/>
        <end position="63"/>
    </location>
</feature>
<organism evidence="4 5">
    <name type="scientific">Pseudobythopirellula maris</name>
    <dbReference type="NCBI Taxonomy" id="2527991"/>
    <lineage>
        <taxon>Bacteria</taxon>
        <taxon>Pseudomonadati</taxon>
        <taxon>Planctomycetota</taxon>
        <taxon>Planctomycetia</taxon>
        <taxon>Pirellulales</taxon>
        <taxon>Lacipirellulaceae</taxon>
        <taxon>Pseudobythopirellula</taxon>
    </lineage>
</organism>
<reference evidence="4 5" key="1">
    <citation type="submission" date="2019-02" db="EMBL/GenBank/DDBJ databases">
        <title>Deep-cultivation of Planctomycetes and their phenomic and genomic characterization uncovers novel biology.</title>
        <authorList>
            <person name="Wiegand S."/>
            <person name="Jogler M."/>
            <person name="Boedeker C."/>
            <person name="Pinto D."/>
            <person name="Vollmers J."/>
            <person name="Rivas-Marin E."/>
            <person name="Kohn T."/>
            <person name="Peeters S.H."/>
            <person name="Heuer A."/>
            <person name="Rast P."/>
            <person name="Oberbeckmann S."/>
            <person name="Bunk B."/>
            <person name="Jeske O."/>
            <person name="Meyerdierks A."/>
            <person name="Storesund J.E."/>
            <person name="Kallscheuer N."/>
            <person name="Luecker S."/>
            <person name="Lage O.M."/>
            <person name="Pohl T."/>
            <person name="Merkel B.J."/>
            <person name="Hornburger P."/>
            <person name="Mueller R.-W."/>
            <person name="Bruemmer F."/>
            <person name="Labrenz M."/>
            <person name="Spormann A.M."/>
            <person name="Op Den Camp H."/>
            <person name="Overmann J."/>
            <person name="Amann R."/>
            <person name="Jetten M.S.M."/>
            <person name="Mascher T."/>
            <person name="Medema M.H."/>
            <person name="Devos D.P."/>
            <person name="Kaster A.-K."/>
            <person name="Ovreas L."/>
            <person name="Rohde M."/>
            <person name="Galperin M.Y."/>
            <person name="Jogler C."/>
        </authorList>
    </citation>
    <scope>NUCLEOTIDE SEQUENCE [LARGE SCALE GENOMIC DNA]</scope>
    <source>
        <strain evidence="4 5">Mal64</strain>
    </source>
</reference>
<feature type="region of interest" description="Disordered" evidence="1">
    <location>
        <begin position="194"/>
        <end position="217"/>
    </location>
</feature>
<dbReference type="InterPro" id="IPR046499">
    <property type="entry name" value="DUF6677"/>
</dbReference>
<dbReference type="Proteomes" id="UP000315440">
    <property type="component" value="Unassembled WGS sequence"/>
</dbReference>
<feature type="compositionally biased region" description="Basic residues" evidence="1">
    <location>
        <begin position="195"/>
        <end position="204"/>
    </location>
</feature>
<evidence type="ECO:0000256" key="2">
    <source>
        <dbReference type="SAM" id="Phobius"/>
    </source>
</evidence>
<keyword evidence="2" id="KW-0472">Membrane</keyword>
<name>A0A5C5ZLY6_9BACT</name>
<evidence type="ECO:0000313" key="4">
    <source>
        <dbReference type="EMBL" id="TWT88185.1"/>
    </source>
</evidence>
<feature type="transmembrane region" description="Helical" evidence="2">
    <location>
        <begin position="20"/>
        <end position="38"/>
    </location>
</feature>
<dbReference type="Pfam" id="PF20382">
    <property type="entry name" value="DUF6677"/>
    <property type="match status" value="1"/>
</dbReference>
<accession>A0A5C5ZLY6</accession>
<keyword evidence="2" id="KW-1133">Transmembrane helix</keyword>
<evidence type="ECO:0000256" key="1">
    <source>
        <dbReference type="SAM" id="MobiDB-lite"/>
    </source>
</evidence>
<comment type="caution">
    <text evidence="4">The sequence shown here is derived from an EMBL/GenBank/DDBJ whole genome shotgun (WGS) entry which is preliminary data.</text>
</comment>
<feature type="transmembrane region" description="Helical" evidence="2">
    <location>
        <begin position="169"/>
        <end position="192"/>
    </location>
</feature>
<evidence type="ECO:0000259" key="3">
    <source>
        <dbReference type="Pfam" id="PF20382"/>
    </source>
</evidence>
<evidence type="ECO:0000313" key="5">
    <source>
        <dbReference type="Proteomes" id="UP000315440"/>
    </source>
</evidence>